<dbReference type="Proteomes" id="UP000187283">
    <property type="component" value="Unassembled WGS sequence"/>
</dbReference>
<dbReference type="PANTHER" id="PTHR47168">
    <property type="entry name" value="RING ZINC FINGER DOMAIN SUPERFAMILY PROTEIN-RELATED"/>
    <property type="match status" value="1"/>
</dbReference>
<evidence type="ECO:0000256" key="10">
    <source>
        <dbReference type="PROSITE-ProRule" id="PRU00175"/>
    </source>
</evidence>
<comment type="caution">
    <text evidence="15">The sequence shown here is derived from an EMBL/GenBank/DDBJ whole genome shotgun (WGS) entry which is preliminary data.</text>
</comment>
<evidence type="ECO:0000256" key="7">
    <source>
        <dbReference type="ARBA" id="ARBA00022833"/>
    </source>
</evidence>
<evidence type="ECO:0000256" key="1">
    <source>
        <dbReference type="ARBA" id="ARBA00000900"/>
    </source>
</evidence>
<evidence type="ECO:0000256" key="2">
    <source>
        <dbReference type="ARBA" id="ARBA00004167"/>
    </source>
</evidence>
<organism evidence="15 16">
    <name type="scientific">Smittium culicis</name>
    <dbReference type="NCBI Taxonomy" id="133412"/>
    <lineage>
        <taxon>Eukaryota</taxon>
        <taxon>Fungi</taxon>
        <taxon>Fungi incertae sedis</taxon>
        <taxon>Zoopagomycota</taxon>
        <taxon>Kickxellomycotina</taxon>
        <taxon>Harpellomycetes</taxon>
        <taxon>Harpellales</taxon>
        <taxon>Legeriomycetaceae</taxon>
        <taxon>Smittium</taxon>
    </lineage>
</organism>
<dbReference type="GO" id="GO:0061630">
    <property type="term" value="F:ubiquitin protein ligase activity"/>
    <property type="evidence" value="ECO:0007669"/>
    <property type="project" value="UniProtKB-EC"/>
</dbReference>
<accession>A0A1R1Y160</accession>
<feature type="transmembrane region" description="Helical" evidence="12">
    <location>
        <begin position="107"/>
        <end position="134"/>
    </location>
</feature>
<dbReference type="InterPro" id="IPR001841">
    <property type="entry name" value="Znf_RING"/>
</dbReference>
<dbReference type="OrthoDB" id="8062037at2759"/>
<dbReference type="AlphaFoldDB" id="A0A1R1Y160"/>
<evidence type="ECO:0000256" key="11">
    <source>
        <dbReference type="SAM" id="MobiDB-lite"/>
    </source>
</evidence>
<dbReference type="EMBL" id="LSSN01001188">
    <property type="protein sequence ID" value="OMJ20640.1"/>
    <property type="molecule type" value="Genomic_DNA"/>
</dbReference>
<dbReference type="SUPFAM" id="SSF52025">
    <property type="entry name" value="PA domain"/>
    <property type="match status" value="1"/>
</dbReference>
<keyword evidence="8 12" id="KW-1133">Transmembrane helix</keyword>
<keyword evidence="13" id="KW-0732">Signal</keyword>
<dbReference type="GO" id="GO:0008270">
    <property type="term" value="F:zinc ion binding"/>
    <property type="evidence" value="ECO:0007669"/>
    <property type="project" value="UniProtKB-KW"/>
</dbReference>
<comment type="catalytic activity">
    <reaction evidence="1">
        <text>S-ubiquitinyl-[E2 ubiquitin-conjugating enzyme]-L-cysteine + [acceptor protein]-L-lysine = [E2 ubiquitin-conjugating enzyme]-L-cysteine + N(6)-ubiquitinyl-[acceptor protein]-L-lysine.</text>
        <dbReference type="EC" id="2.3.2.27"/>
    </reaction>
</comment>
<keyword evidence="4 12" id="KW-0812">Transmembrane</keyword>
<evidence type="ECO:0000256" key="13">
    <source>
        <dbReference type="SAM" id="SignalP"/>
    </source>
</evidence>
<sequence>MFPTCPLFFLLNLSLAVSKIIVKDYRASFGPDLQNSNITAPLNVVGLSIPGDEYACELPKTTYNSSTAWIALVKRGGCSFVNKVYNMQMYGASAVIVADPFYNAPVIITLIEIIIAAFAIPGCFFILAMLSFWLRNRTLRLRDLAPDIIVSSLPTRNFVKSNLKPDDDIICPICLDDYADKDVLRVLPCNHEFHKVCIDPWLTTCKKYCPICKSDVCPPTETTALLPNNTNSGAGNIILSNPIASIIESETAPLITPQPPPTAPAEESIIDSTSVV</sequence>
<dbReference type="EC" id="2.3.2.27" evidence="3"/>
<evidence type="ECO:0000256" key="6">
    <source>
        <dbReference type="ARBA" id="ARBA00022771"/>
    </source>
</evidence>
<evidence type="ECO:0000256" key="5">
    <source>
        <dbReference type="ARBA" id="ARBA00022723"/>
    </source>
</evidence>
<gene>
    <name evidence="15" type="ORF">AYI70_g3984</name>
</gene>
<evidence type="ECO:0000259" key="14">
    <source>
        <dbReference type="PROSITE" id="PS50089"/>
    </source>
</evidence>
<keyword evidence="5" id="KW-0479">Metal-binding</keyword>
<dbReference type="InterPro" id="IPR013083">
    <property type="entry name" value="Znf_RING/FYVE/PHD"/>
</dbReference>
<feature type="domain" description="RING-type" evidence="14">
    <location>
        <begin position="171"/>
        <end position="213"/>
    </location>
</feature>
<keyword evidence="6 10" id="KW-0863">Zinc-finger</keyword>
<keyword evidence="7" id="KW-0862">Zinc</keyword>
<dbReference type="PANTHER" id="PTHR47168:SF1">
    <property type="entry name" value="OS02G0798600 PROTEIN"/>
    <property type="match status" value="1"/>
</dbReference>
<dbReference type="InterPro" id="IPR051653">
    <property type="entry name" value="E3_ligase_sorting_rcpt"/>
</dbReference>
<dbReference type="SMART" id="SM00184">
    <property type="entry name" value="RING"/>
    <property type="match status" value="1"/>
</dbReference>
<evidence type="ECO:0000256" key="12">
    <source>
        <dbReference type="SAM" id="Phobius"/>
    </source>
</evidence>
<dbReference type="Gene3D" id="3.30.40.10">
    <property type="entry name" value="Zinc/RING finger domain, C3HC4 (zinc finger)"/>
    <property type="match status" value="1"/>
</dbReference>
<evidence type="ECO:0000313" key="16">
    <source>
        <dbReference type="Proteomes" id="UP000187283"/>
    </source>
</evidence>
<dbReference type="InterPro" id="IPR046450">
    <property type="entry name" value="PA_dom_sf"/>
</dbReference>
<dbReference type="Pfam" id="PF02225">
    <property type="entry name" value="PA"/>
    <property type="match status" value="1"/>
</dbReference>
<evidence type="ECO:0000313" key="15">
    <source>
        <dbReference type="EMBL" id="OMJ20640.1"/>
    </source>
</evidence>
<dbReference type="SUPFAM" id="SSF57850">
    <property type="entry name" value="RING/U-box"/>
    <property type="match status" value="1"/>
</dbReference>
<feature type="region of interest" description="Disordered" evidence="11">
    <location>
        <begin position="254"/>
        <end position="276"/>
    </location>
</feature>
<comment type="subcellular location">
    <subcellularLocation>
        <location evidence="2">Membrane</location>
        <topology evidence="2">Single-pass membrane protein</topology>
    </subcellularLocation>
</comment>
<dbReference type="STRING" id="133412.A0A1R1Y160"/>
<dbReference type="Pfam" id="PF13639">
    <property type="entry name" value="zf-RING_2"/>
    <property type="match status" value="1"/>
</dbReference>
<evidence type="ECO:0000256" key="4">
    <source>
        <dbReference type="ARBA" id="ARBA00022692"/>
    </source>
</evidence>
<dbReference type="GO" id="GO:0016020">
    <property type="term" value="C:membrane"/>
    <property type="evidence" value="ECO:0007669"/>
    <property type="project" value="UniProtKB-SubCell"/>
</dbReference>
<reference evidence="15 16" key="1">
    <citation type="submission" date="2017-01" db="EMBL/GenBank/DDBJ databases">
        <authorList>
            <person name="Mah S.A."/>
            <person name="Swanson W.J."/>
            <person name="Moy G.W."/>
            <person name="Vacquier V.D."/>
        </authorList>
    </citation>
    <scope>NUCLEOTIDE SEQUENCE [LARGE SCALE GENOMIC DNA]</scope>
    <source>
        <strain evidence="15 16">GSMNP</strain>
    </source>
</reference>
<dbReference type="InterPro" id="IPR003137">
    <property type="entry name" value="PA_domain"/>
</dbReference>
<dbReference type="PROSITE" id="PS50089">
    <property type="entry name" value="ZF_RING_2"/>
    <property type="match status" value="1"/>
</dbReference>
<name>A0A1R1Y160_9FUNG</name>
<keyword evidence="16" id="KW-1185">Reference proteome</keyword>
<feature type="signal peptide" evidence="13">
    <location>
        <begin position="1"/>
        <end position="18"/>
    </location>
</feature>
<proteinExistence type="predicted"/>
<dbReference type="Gene3D" id="3.50.30.30">
    <property type="match status" value="1"/>
</dbReference>
<evidence type="ECO:0000256" key="8">
    <source>
        <dbReference type="ARBA" id="ARBA00022989"/>
    </source>
</evidence>
<evidence type="ECO:0000256" key="3">
    <source>
        <dbReference type="ARBA" id="ARBA00012483"/>
    </source>
</evidence>
<keyword evidence="9 12" id="KW-0472">Membrane</keyword>
<protein>
    <recommendedName>
        <fullName evidence="3">RING-type E3 ubiquitin transferase</fullName>
        <ecNumber evidence="3">2.3.2.27</ecNumber>
    </recommendedName>
</protein>
<dbReference type="FunFam" id="3.30.40.10:FF:000388">
    <property type="entry name" value="Putative RING zinc finger domain superfamily protein"/>
    <property type="match status" value="1"/>
</dbReference>
<keyword evidence="15" id="KW-0675">Receptor</keyword>
<feature type="chain" id="PRO_5012638954" description="RING-type E3 ubiquitin transferase" evidence="13">
    <location>
        <begin position="19"/>
        <end position="276"/>
    </location>
</feature>
<evidence type="ECO:0000256" key="9">
    <source>
        <dbReference type="ARBA" id="ARBA00023136"/>
    </source>
</evidence>